<dbReference type="STRING" id="1051891.A0A0C3MAS2"/>
<dbReference type="GO" id="GO:0015105">
    <property type="term" value="F:arsenite transmembrane transporter activity"/>
    <property type="evidence" value="ECO:0007669"/>
    <property type="project" value="TreeGrafter"/>
</dbReference>
<sequence length="146" mass="16475">MELEPVSDSNVTPFFRPDCKNCTFCDGLKDFGPEQTEAHEEEKGPSTKASELFNSLSFLDRYLAVFILLAMVCGILIGVYAERGVREAFGGAQWKGVSIPVLVGLLLMMWRTSALHFTFIVSRRALLRSERPRTVTHPHFFGFQRS</sequence>
<dbReference type="AlphaFoldDB" id="A0A0C3MAS2"/>
<dbReference type="InterPro" id="IPR004706">
    <property type="entry name" value="Arsenical-R_Acr3"/>
</dbReference>
<dbReference type="GO" id="GO:0015104">
    <property type="term" value="F:antimonite transmembrane transporter activity"/>
    <property type="evidence" value="ECO:0007669"/>
    <property type="project" value="TreeGrafter"/>
</dbReference>
<evidence type="ECO:0000256" key="1">
    <source>
        <dbReference type="ARBA" id="ARBA00022448"/>
    </source>
</evidence>
<protein>
    <submittedName>
        <fullName evidence="3">Uncharacterized protein</fullName>
    </submittedName>
</protein>
<gene>
    <name evidence="3" type="ORF">M407DRAFT_145761</name>
</gene>
<evidence type="ECO:0000313" key="4">
    <source>
        <dbReference type="Proteomes" id="UP000054248"/>
    </source>
</evidence>
<proteinExistence type="predicted"/>
<dbReference type="Proteomes" id="UP000054248">
    <property type="component" value="Unassembled WGS sequence"/>
</dbReference>
<dbReference type="PANTHER" id="PTHR43057">
    <property type="entry name" value="ARSENITE EFFLUX TRANSPORTER"/>
    <property type="match status" value="1"/>
</dbReference>
<keyword evidence="4" id="KW-1185">Reference proteome</keyword>
<dbReference type="PANTHER" id="PTHR43057:SF1">
    <property type="entry name" value="ARSENICAL-RESISTANCE PROTEIN 3"/>
    <property type="match status" value="1"/>
</dbReference>
<keyword evidence="2" id="KW-0812">Transmembrane</keyword>
<reference evidence="4" key="2">
    <citation type="submission" date="2015-01" db="EMBL/GenBank/DDBJ databases">
        <title>Evolutionary Origins and Diversification of the Mycorrhizal Mutualists.</title>
        <authorList>
            <consortium name="DOE Joint Genome Institute"/>
            <consortium name="Mycorrhizal Genomics Consortium"/>
            <person name="Kohler A."/>
            <person name="Kuo A."/>
            <person name="Nagy L.G."/>
            <person name="Floudas D."/>
            <person name="Copeland A."/>
            <person name="Barry K.W."/>
            <person name="Cichocki N."/>
            <person name="Veneault-Fourrey C."/>
            <person name="LaButti K."/>
            <person name="Lindquist E.A."/>
            <person name="Lipzen A."/>
            <person name="Lundell T."/>
            <person name="Morin E."/>
            <person name="Murat C."/>
            <person name="Riley R."/>
            <person name="Ohm R."/>
            <person name="Sun H."/>
            <person name="Tunlid A."/>
            <person name="Henrissat B."/>
            <person name="Grigoriev I.V."/>
            <person name="Hibbett D.S."/>
            <person name="Martin F."/>
        </authorList>
    </citation>
    <scope>NUCLEOTIDE SEQUENCE [LARGE SCALE GENOMIC DNA]</scope>
    <source>
        <strain evidence="4">MUT 4182</strain>
    </source>
</reference>
<keyword evidence="1" id="KW-0813">Transport</keyword>
<name>A0A0C3MAS2_9AGAM</name>
<dbReference type="EMBL" id="KN822968">
    <property type="protein sequence ID" value="KIO30787.1"/>
    <property type="molecule type" value="Genomic_DNA"/>
</dbReference>
<dbReference type="GO" id="GO:0005886">
    <property type="term" value="C:plasma membrane"/>
    <property type="evidence" value="ECO:0007669"/>
    <property type="project" value="TreeGrafter"/>
</dbReference>
<feature type="transmembrane region" description="Helical" evidence="2">
    <location>
        <begin position="62"/>
        <end position="81"/>
    </location>
</feature>
<dbReference type="HOGENOM" id="CLU_1778826_0_0_1"/>
<reference evidence="3 4" key="1">
    <citation type="submission" date="2014-04" db="EMBL/GenBank/DDBJ databases">
        <authorList>
            <consortium name="DOE Joint Genome Institute"/>
            <person name="Kuo A."/>
            <person name="Girlanda M."/>
            <person name="Perotto S."/>
            <person name="Kohler A."/>
            <person name="Nagy L.G."/>
            <person name="Floudas D."/>
            <person name="Copeland A."/>
            <person name="Barry K.W."/>
            <person name="Cichocki N."/>
            <person name="Veneault-Fourrey C."/>
            <person name="LaButti K."/>
            <person name="Lindquist E.A."/>
            <person name="Lipzen A."/>
            <person name="Lundell T."/>
            <person name="Morin E."/>
            <person name="Murat C."/>
            <person name="Sun H."/>
            <person name="Tunlid A."/>
            <person name="Henrissat B."/>
            <person name="Grigoriev I.V."/>
            <person name="Hibbett D.S."/>
            <person name="Martin F."/>
            <person name="Nordberg H.P."/>
            <person name="Cantor M.N."/>
            <person name="Hua S.X."/>
        </authorList>
    </citation>
    <scope>NUCLEOTIDE SEQUENCE [LARGE SCALE GENOMIC DNA]</scope>
    <source>
        <strain evidence="3 4">MUT 4182</strain>
    </source>
</reference>
<accession>A0A0C3MAS2</accession>
<dbReference type="GO" id="GO:0015297">
    <property type="term" value="F:antiporter activity"/>
    <property type="evidence" value="ECO:0007669"/>
    <property type="project" value="InterPro"/>
</dbReference>
<organism evidence="3 4">
    <name type="scientific">Tulasnella calospora MUT 4182</name>
    <dbReference type="NCBI Taxonomy" id="1051891"/>
    <lineage>
        <taxon>Eukaryota</taxon>
        <taxon>Fungi</taxon>
        <taxon>Dikarya</taxon>
        <taxon>Basidiomycota</taxon>
        <taxon>Agaricomycotina</taxon>
        <taxon>Agaricomycetes</taxon>
        <taxon>Cantharellales</taxon>
        <taxon>Tulasnellaceae</taxon>
        <taxon>Tulasnella</taxon>
    </lineage>
</organism>
<evidence type="ECO:0000256" key="2">
    <source>
        <dbReference type="SAM" id="Phobius"/>
    </source>
</evidence>
<keyword evidence="2" id="KW-1133">Transmembrane helix</keyword>
<evidence type="ECO:0000313" key="3">
    <source>
        <dbReference type="EMBL" id="KIO30787.1"/>
    </source>
</evidence>
<keyword evidence="2" id="KW-0472">Membrane</keyword>
<dbReference type="OrthoDB" id="187348at2759"/>